<organism evidence="3 4">
    <name type="scientific">Tigheibacillus jepli</name>
    <dbReference type="NCBI Taxonomy" id="3035914"/>
    <lineage>
        <taxon>Bacteria</taxon>
        <taxon>Bacillati</taxon>
        <taxon>Bacillota</taxon>
        <taxon>Bacilli</taxon>
        <taxon>Bacillales</taxon>
        <taxon>Bacillaceae</taxon>
        <taxon>Tigheibacillus</taxon>
    </lineage>
</organism>
<feature type="region of interest" description="Disordered" evidence="2">
    <location>
        <begin position="1"/>
        <end position="21"/>
    </location>
</feature>
<dbReference type="RefSeq" id="WP_320384668.1">
    <property type="nucleotide sequence ID" value="NZ_JAROCA020000001.1"/>
</dbReference>
<evidence type="ECO:0000256" key="2">
    <source>
        <dbReference type="SAM" id="MobiDB-lite"/>
    </source>
</evidence>
<keyword evidence="1" id="KW-0175">Coiled coil</keyword>
<feature type="coiled-coil region" evidence="1">
    <location>
        <begin position="53"/>
        <end position="80"/>
    </location>
</feature>
<proteinExistence type="predicted"/>
<keyword evidence="4" id="KW-1185">Reference proteome</keyword>
<feature type="compositionally biased region" description="Basic and acidic residues" evidence="2">
    <location>
        <begin position="11"/>
        <end position="21"/>
    </location>
</feature>
<dbReference type="Proteomes" id="UP001228376">
    <property type="component" value="Unassembled WGS sequence"/>
</dbReference>
<evidence type="ECO:0000313" key="4">
    <source>
        <dbReference type="Proteomes" id="UP001228376"/>
    </source>
</evidence>
<dbReference type="EMBL" id="JAROCA020000001">
    <property type="protein sequence ID" value="MDY0405973.1"/>
    <property type="molecule type" value="Genomic_DNA"/>
</dbReference>
<evidence type="ECO:0008006" key="5">
    <source>
        <dbReference type="Google" id="ProtNLM"/>
    </source>
</evidence>
<feature type="compositionally biased region" description="Basic residues" evidence="2">
    <location>
        <begin position="1"/>
        <end position="10"/>
    </location>
</feature>
<reference evidence="3 4" key="1">
    <citation type="submission" date="2023-10" db="EMBL/GenBank/DDBJ databases">
        <title>179-bfca-hs.</title>
        <authorList>
            <person name="Miliotis G."/>
            <person name="Sengupta P."/>
            <person name="Hameed A."/>
            <person name="Chuvochina M."/>
            <person name="Mcdonagh F."/>
            <person name="Simpson A.C."/>
            <person name="Singh N.K."/>
            <person name="Rekha P.D."/>
            <person name="Raman K."/>
            <person name="Hugenholtz P."/>
            <person name="Venkateswaran K."/>
        </authorList>
    </citation>
    <scope>NUCLEOTIDE SEQUENCE [LARGE SCALE GENOMIC DNA]</scope>
    <source>
        <strain evidence="3 4">179-BFC-A-HS</strain>
    </source>
</reference>
<evidence type="ECO:0000256" key="1">
    <source>
        <dbReference type="SAM" id="Coils"/>
    </source>
</evidence>
<sequence length="97" mass="11358">MQSSKQKKKEKSIGKPKERENYAAFDASDQIASTISILEKMKSGFLLSNGEAQKQQQKQLQILREENEKLKEQLKSYETAWKEMGNLWNWVTNKYKS</sequence>
<evidence type="ECO:0000313" key="3">
    <source>
        <dbReference type="EMBL" id="MDY0405973.1"/>
    </source>
</evidence>
<name>A0ABU5CHZ6_9BACI</name>
<comment type="caution">
    <text evidence="3">The sequence shown here is derived from an EMBL/GenBank/DDBJ whole genome shotgun (WGS) entry which is preliminary data.</text>
</comment>
<protein>
    <recommendedName>
        <fullName evidence="5">Transposase</fullName>
    </recommendedName>
</protein>
<accession>A0ABU5CHZ6</accession>
<gene>
    <name evidence="3" type="ORF">P5G51_011770</name>
</gene>